<name>A0A1H8W1S8_9EURY</name>
<dbReference type="EMBL" id="FODV01000022">
    <property type="protein sequence ID" value="SEP21596.1"/>
    <property type="molecule type" value="Genomic_DNA"/>
</dbReference>
<evidence type="ECO:0000313" key="2">
    <source>
        <dbReference type="EMBL" id="SEP21596.1"/>
    </source>
</evidence>
<dbReference type="RefSeq" id="WP_280141210.1">
    <property type="nucleotide sequence ID" value="NZ_FODV01000022.1"/>
</dbReference>
<protein>
    <submittedName>
        <fullName evidence="2">Uncharacterized protein</fullName>
    </submittedName>
</protein>
<evidence type="ECO:0000313" key="3">
    <source>
        <dbReference type="Proteomes" id="UP000199126"/>
    </source>
</evidence>
<evidence type="ECO:0000256" key="1">
    <source>
        <dbReference type="SAM" id="MobiDB-lite"/>
    </source>
</evidence>
<proteinExistence type="predicted"/>
<keyword evidence="3" id="KW-1185">Reference proteome</keyword>
<gene>
    <name evidence="2" type="ORF">SAMN04487948_12226</name>
</gene>
<feature type="region of interest" description="Disordered" evidence="1">
    <location>
        <begin position="1"/>
        <end position="40"/>
    </location>
</feature>
<feature type="compositionally biased region" description="Basic and acidic residues" evidence="1">
    <location>
        <begin position="1"/>
        <end position="14"/>
    </location>
</feature>
<sequence>MRENHADWEALREELDWDDAETDPDETTMDEPRLAVTPKP</sequence>
<dbReference type="AlphaFoldDB" id="A0A1H8W1S8"/>
<reference evidence="3" key="1">
    <citation type="submission" date="2016-10" db="EMBL/GenBank/DDBJ databases">
        <authorList>
            <person name="Varghese N."/>
            <person name="Submissions S."/>
        </authorList>
    </citation>
    <scope>NUCLEOTIDE SEQUENCE [LARGE SCALE GENOMIC DNA]</scope>
    <source>
        <strain evidence="3">CGMCC 1.10121</strain>
    </source>
</reference>
<feature type="compositionally biased region" description="Acidic residues" evidence="1">
    <location>
        <begin position="15"/>
        <end position="29"/>
    </location>
</feature>
<organism evidence="2 3">
    <name type="scientific">Halogranum amylolyticum</name>
    <dbReference type="NCBI Taxonomy" id="660520"/>
    <lineage>
        <taxon>Archaea</taxon>
        <taxon>Methanobacteriati</taxon>
        <taxon>Methanobacteriota</taxon>
        <taxon>Stenosarchaea group</taxon>
        <taxon>Halobacteria</taxon>
        <taxon>Halobacteriales</taxon>
        <taxon>Haloferacaceae</taxon>
    </lineage>
</organism>
<dbReference type="Proteomes" id="UP000199126">
    <property type="component" value="Unassembled WGS sequence"/>
</dbReference>
<accession>A0A1H8W1S8</accession>